<evidence type="ECO:0000256" key="1">
    <source>
        <dbReference type="ARBA" id="ARBA00004123"/>
    </source>
</evidence>
<dbReference type="PANTHER" id="PTHR14898">
    <property type="entry name" value="ENHANCER OF POLYCOMB"/>
    <property type="match status" value="1"/>
</dbReference>
<feature type="domain" description="Enhancer of polycomb-like N-terminal" evidence="9">
    <location>
        <begin position="11"/>
        <end position="158"/>
    </location>
</feature>
<feature type="region of interest" description="Disordered" evidence="8">
    <location>
        <begin position="537"/>
        <end position="570"/>
    </location>
</feature>
<evidence type="ECO:0000313" key="10">
    <source>
        <dbReference type="EMBL" id="KAF2114916.1"/>
    </source>
</evidence>
<dbReference type="EMBL" id="ML977324">
    <property type="protein sequence ID" value="KAF2114916.1"/>
    <property type="molecule type" value="Genomic_DNA"/>
</dbReference>
<dbReference type="InterPro" id="IPR019542">
    <property type="entry name" value="Enhancer_polycomb-like_N"/>
</dbReference>
<dbReference type="InterPro" id="IPR024943">
    <property type="entry name" value="Enhancer_polycomb"/>
</dbReference>
<keyword evidence="3 7" id="KW-0805">Transcription regulation</keyword>
<evidence type="ECO:0000256" key="2">
    <source>
        <dbReference type="ARBA" id="ARBA00008035"/>
    </source>
</evidence>
<dbReference type="GO" id="GO:0035267">
    <property type="term" value="C:NuA4 histone acetyltransferase complex"/>
    <property type="evidence" value="ECO:0007669"/>
    <property type="project" value="InterPro"/>
</dbReference>
<evidence type="ECO:0000313" key="11">
    <source>
        <dbReference type="Proteomes" id="UP000799770"/>
    </source>
</evidence>
<gene>
    <name evidence="10" type="ORF">BDV96DRAFT_494234</name>
</gene>
<dbReference type="GO" id="GO:0006357">
    <property type="term" value="P:regulation of transcription by RNA polymerase II"/>
    <property type="evidence" value="ECO:0007669"/>
    <property type="project" value="InterPro"/>
</dbReference>
<name>A0A6A5Z6X7_9PLEO</name>
<dbReference type="GO" id="GO:0005634">
    <property type="term" value="C:nucleus"/>
    <property type="evidence" value="ECO:0007669"/>
    <property type="project" value="UniProtKB-SubCell"/>
</dbReference>
<dbReference type="Proteomes" id="UP000799770">
    <property type="component" value="Unassembled WGS sequence"/>
</dbReference>
<evidence type="ECO:0000256" key="6">
    <source>
        <dbReference type="ARBA" id="ARBA00025513"/>
    </source>
</evidence>
<keyword evidence="5 7" id="KW-0539">Nucleus</keyword>
<comment type="similarity">
    <text evidence="2 7">Belongs to the enhancer of polycomb family.</text>
</comment>
<proteinExistence type="inferred from homology"/>
<comment type="subcellular location">
    <subcellularLocation>
        <location evidence="1 7">Nucleus</location>
    </subcellularLocation>
</comment>
<dbReference type="AlphaFoldDB" id="A0A6A5Z6X7"/>
<accession>A0A6A5Z6X7</accession>
<evidence type="ECO:0000256" key="4">
    <source>
        <dbReference type="ARBA" id="ARBA00023163"/>
    </source>
</evidence>
<organism evidence="10 11">
    <name type="scientific">Lophiotrema nucula</name>
    <dbReference type="NCBI Taxonomy" id="690887"/>
    <lineage>
        <taxon>Eukaryota</taxon>
        <taxon>Fungi</taxon>
        <taxon>Dikarya</taxon>
        <taxon>Ascomycota</taxon>
        <taxon>Pezizomycotina</taxon>
        <taxon>Dothideomycetes</taxon>
        <taxon>Pleosporomycetidae</taxon>
        <taxon>Pleosporales</taxon>
        <taxon>Lophiotremataceae</taxon>
        <taxon>Lophiotrema</taxon>
    </lineage>
</organism>
<evidence type="ECO:0000259" key="9">
    <source>
        <dbReference type="Pfam" id="PF10513"/>
    </source>
</evidence>
<evidence type="ECO:0000256" key="7">
    <source>
        <dbReference type="RuleBase" id="RU361124"/>
    </source>
</evidence>
<evidence type="ECO:0000256" key="3">
    <source>
        <dbReference type="ARBA" id="ARBA00023015"/>
    </source>
</evidence>
<protein>
    <recommendedName>
        <fullName evidence="7">Enhancer of polycomb-like protein</fullName>
    </recommendedName>
</protein>
<evidence type="ECO:0000256" key="8">
    <source>
        <dbReference type="SAM" id="MobiDB-lite"/>
    </source>
</evidence>
<keyword evidence="11" id="KW-1185">Reference proteome</keyword>
<evidence type="ECO:0000256" key="5">
    <source>
        <dbReference type="ARBA" id="ARBA00023242"/>
    </source>
</evidence>
<sequence>MTTRSSGQRFRQRKLSTKQNLAVLRENEIDSVVDDEATRHLTQKVETGVEKAEETEHHLQAIISAQAASTGGGKAAALYIPTPDAIASKLQYEDLYPRHFTQPATYIRFSSTVEDMVGVAYCMTSDDAAFVKDFNKKKSKSVQCTEDQFEEVMNYFEETSHTKQPYAAVDNSAMLPYEDFEADFDETISETSRRFAKAIYEHWKNQRLLNGNRPLIPTLKFEMNLETDDSDPYVCFRRREVRQVRKTRGRDAQVTEKLKKLRKELEEARFLMAQVKRRELLTRDQLGVDKLIFQQRSDVKEIKRKLSIKGDDEELLINQRPVPKPKLKVDPREVRQGIPGMVPKSQLARPDGRLVDSDLVYLEEQQAKRADAIDGFIEENLMKHQKWNIGWVDQTWRPITPPLEQAAAKSNFRPVFTSSQLPTPPASVSSDGAVDQMDVDQPSKQIEPRRSARIRYATPPDDVPFQEQSRFRRRTGRGGRVMVDRRGVKRQKLESIDERIADRYKFSGDSSEDEEIYPVDWTDNLHIRYRIMIERQGEKQHAQAAVQGRRSIDNHNRSGSGHLLPPSNAG</sequence>
<feature type="region of interest" description="Disordered" evidence="8">
    <location>
        <begin position="417"/>
        <end position="452"/>
    </location>
</feature>
<dbReference type="Pfam" id="PF10513">
    <property type="entry name" value="EPL1"/>
    <property type="match status" value="1"/>
</dbReference>
<dbReference type="OrthoDB" id="435275at2759"/>
<reference evidence="10" key="1">
    <citation type="journal article" date="2020" name="Stud. Mycol.">
        <title>101 Dothideomycetes genomes: a test case for predicting lifestyles and emergence of pathogens.</title>
        <authorList>
            <person name="Haridas S."/>
            <person name="Albert R."/>
            <person name="Binder M."/>
            <person name="Bloem J."/>
            <person name="Labutti K."/>
            <person name="Salamov A."/>
            <person name="Andreopoulos B."/>
            <person name="Baker S."/>
            <person name="Barry K."/>
            <person name="Bills G."/>
            <person name="Bluhm B."/>
            <person name="Cannon C."/>
            <person name="Castanera R."/>
            <person name="Culley D."/>
            <person name="Daum C."/>
            <person name="Ezra D."/>
            <person name="Gonzalez J."/>
            <person name="Henrissat B."/>
            <person name="Kuo A."/>
            <person name="Liang C."/>
            <person name="Lipzen A."/>
            <person name="Lutzoni F."/>
            <person name="Magnuson J."/>
            <person name="Mondo S."/>
            <person name="Nolan M."/>
            <person name="Ohm R."/>
            <person name="Pangilinan J."/>
            <person name="Park H.-J."/>
            <person name="Ramirez L."/>
            <person name="Alfaro M."/>
            <person name="Sun H."/>
            <person name="Tritt A."/>
            <person name="Yoshinaga Y."/>
            <person name="Zwiers L.-H."/>
            <person name="Turgeon B."/>
            <person name="Goodwin S."/>
            <person name="Spatafora J."/>
            <person name="Crous P."/>
            <person name="Grigoriev I."/>
        </authorList>
    </citation>
    <scope>NUCLEOTIDE SEQUENCE</scope>
    <source>
        <strain evidence="10">CBS 627.86</strain>
    </source>
</reference>
<feature type="compositionally biased region" description="Polar residues" evidence="8">
    <location>
        <begin position="417"/>
        <end position="430"/>
    </location>
</feature>
<keyword evidence="4 7" id="KW-0804">Transcription</keyword>
<comment type="function">
    <text evidence="6">Component of the NuA4 histone acetyltransferase complex which is involved in transcriptional activation of selected genes principally by acetylation of nucleosomal histone H4 and H2A. The NuA4 complex is also involved in DNA repair. Involved in gene silencing by neighboring heterochromatin, blockage of the silencing spreading along the chromosome, and required for cell cycle progression through G2/M.</text>
</comment>